<comment type="caution">
    <text evidence="2">The sequence shown here is derived from an EMBL/GenBank/DDBJ whole genome shotgun (WGS) entry which is preliminary data.</text>
</comment>
<reference evidence="2 3" key="1">
    <citation type="journal article" date="2016" name="Nat. Commun.">
        <title>Thousands of microbial genomes shed light on interconnected biogeochemical processes in an aquifer system.</title>
        <authorList>
            <person name="Anantharaman K."/>
            <person name="Brown C.T."/>
            <person name="Hug L.A."/>
            <person name="Sharon I."/>
            <person name="Castelle C.J."/>
            <person name="Probst A.J."/>
            <person name="Thomas B.C."/>
            <person name="Singh A."/>
            <person name="Wilkins M.J."/>
            <person name="Karaoz U."/>
            <person name="Brodie E.L."/>
            <person name="Williams K.H."/>
            <person name="Hubbard S.S."/>
            <person name="Banfield J.F."/>
        </authorList>
    </citation>
    <scope>NUCLEOTIDE SEQUENCE [LARGE SCALE GENOMIC DNA]</scope>
</reference>
<feature type="transmembrane region" description="Helical" evidence="1">
    <location>
        <begin position="118"/>
        <end position="138"/>
    </location>
</feature>
<gene>
    <name evidence="2" type="ORF">A3B50_04325</name>
</gene>
<proteinExistence type="predicted"/>
<dbReference type="Proteomes" id="UP000178558">
    <property type="component" value="Unassembled WGS sequence"/>
</dbReference>
<evidence type="ECO:0000313" key="3">
    <source>
        <dbReference type="Proteomes" id="UP000178558"/>
    </source>
</evidence>
<protein>
    <submittedName>
        <fullName evidence="2">Uncharacterized protein</fullName>
    </submittedName>
</protein>
<keyword evidence="1" id="KW-0812">Transmembrane</keyword>
<feature type="transmembrane region" description="Helical" evidence="1">
    <location>
        <begin position="79"/>
        <end position="112"/>
    </location>
</feature>
<evidence type="ECO:0000313" key="2">
    <source>
        <dbReference type="EMBL" id="OGK51164.1"/>
    </source>
</evidence>
<keyword evidence="1" id="KW-1133">Transmembrane helix</keyword>
<sequence length="213" mass="24384">MPKELVHAVILVIVIALAFLFPKTVLANYDLQLYAFFFIVLFLGKKLFKSGKLLDAIIFTFVIFSLVNTTGGMNSPFFFLLYFLLFSITLLLEPVVSIPVTLSAVIFFLAFYPEKSGLQGLLSVFSLAFLMPFSLFMGKEYEKNLVLKRQQQAQQEDTFLFLSLIVKNHVKTIKKSVENFMGDHDLHEIKKSAQDMERLIDKFEKGEDVKKES</sequence>
<accession>A0A1F7J6B5</accession>
<feature type="transmembrane region" description="Helical" evidence="1">
    <location>
        <begin position="51"/>
        <end position="67"/>
    </location>
</feature>
<name>A0A1F7J6B5_9BACT</name>
<dbReference type="EMBL" id="MGAQ01000004">
    <property type="protein sequence ID" value="OGK51164.1"/>
    <property type="molecule type" value="Genomic_DNA"/>
</dbReference>
<dbReference type="AlphaFoldDB" id="A0A1F7J6B5"/>
<keyword evidence="1" id="KW-0472">Membrane</keyword>
<organism evidence="2 3">
    <name type="scientific">Candidatus Roizmanbacteria bacterium RIFCSPLOWO2_01_FULL_40_42</name>
    <dbReference type="NCBI Taxonomy" id="1802066"/>
    <lineage>
        <taxon>Bacteria</taxon>
        <taxon>Candidatus Roizmaniibacteriota</taxon>
    </lineage>
</organism>
<evidence type="ECO:0000256" key="1">
    <source>
        <dbReference type="SAM" id="Phobius"/>
    </source>
</evidence>